<feature type="chain" id="PRO_5034855040" evidence="5">
    <location>
        <begin position="22"/>
        <end position="201"/>
    </location>
</feature>
<dbReference type="GO" id="GO:0005576">
    <property type="term" value="C:extracellular region"/>
    <property type="evidence" value="ECO:0007669"/>
    <property type="project" value="UniProtKB-SubCell"/>
</dbReference>
<organism evidence="6 7">
    <name type="scientific">Mus spicilegus</name>
    <name type="common">Mound-building mouse</name>
    <dbReference type="NCBI Taxonomy" id="10103"/>
    <lineage>
        <taxon>Eukaryota</taxon>
        <taxon>Metazoa</taxon>
        <taxon>Chordata</taxon>
        <taxon>Craniata</taxon>
        <taxon>Vertebrata</taxon>
        <taxon>Euteleostomi</taxon>
        <taxon>Mammalia</taxon>
        <taxon>Eutheria</taxon>
        <taxon>Euarchontoglires</taxon>
        <taxon>Glires</taxon>
        <taxon>Rodentia</taxon>
        <taxon>Myomorpha</taxon>
        <taxon>Muroidea</taxon>
        <taxon>Muridae</taxon>
        <taxon>Murinae</taxon>
        <taxon>Mus</taxon>
        <taxon>Mus</taxon>
    </lineage>
</organism>
<keyword evidence="3" id="KW-0964">Secreted</keyword>
<comment type="similarity">
    <text evidence="2">Belongs to the PLAC1 family.</text>
</comment>
<proteinExistence type="inferred from homology"/>
<evidence type="ECO:0000256" key="3">
    <source>
        <dbReference type="ARBA" id="ARBA00022525"/>
    </source>
</evidence>
<evidence type="ECO:0000313" key="6">
    <source>
        <dbReference type="Ensembl" id="ENSMSIP00000036833.1"/>
    </source>
</evidence>
<name>A0A8C6N5F3_MUSSI</name>
<keyword evidence="7" id="KW-1185">Reference proteome</keyword>
<dbReference type="PANTHER" id="PTHR14380:SF3">
    <property type="entry name" value="OOCYTE-SECRETED PROTEIN 1"/>
    <property type="match status" value="1"/>
</dbReference>
<evidence type="ECO:0000256" key="4">
    <source>
        <dbReference type="ARBA" id="ARBA00022729"/>
    </source>
</evidence>
<accession>A0A8C6N5F3</accession>
<evidence type="ECO:0000256" key="2">
    <source>
        <dbReference type="ARBA" id="ARBA00010071"/>
    </source>
</evidence>
<keyword evidence="4 5" id="KW-0732">Signal</keyword>
<dbReference type="GeneTree" id="ENSGT00530000064049"/>
<dbReference type="Ensembl" id="ENSMSIT00000046409.1">
    <property type="protein sequence ID" value="ENSMSIP00000036833.1"/>
    <property type="gene ID" value="ENSMSIG00000030652.1"/>
</dbReference>
<reference evidence="6" key="2">
    <citation type="submission" date="2025-09" db="UniProtKB">
        <authorList>
            <consortium name="Ensembl"/>
        </authorList>
    </citation>
    <scope>IDENTIFICATION</scope>
</reference>
<dbReference type="PANTHER" id="PTHR14380">
    <property type="entry name" value="PLACENTA-SPECIFIC PROTEIN 1"/>
    <property type="match status" value="1"/>
</dbReference>
<sequence length="201" mass="23187">MKPFVGLLGLLLLLSFMKTCADDWTAISLQCADHWFHLRIRPTIFHNIFMEPDEVFLGIGCPVTTTWPNDIYEFIYRTYSCGIVNKVLCDVTLLKTQLTYISKNASLQAEMSLSCVMHNQSPHFCEAESRDFTGDPPEWTEDMRARRDEQTVSMVQPNLSTSSEDHQVSTEPWASEMSRSEAAEVPSFMDQNFSFFHFFRM</sequence>
<dbReference type="InterPro" id="IPR033222">
    <property type="entry name" value="PLAC1_fam"/>
</dbReference>
<dbReference type="GO" id="GO:0001824">
    <property type="term" value="P:blastocyst development"/>
    <property type="evidence" value="ECO:0007669"/>
    <property type="project" value="Ensembl"/>
</dbReference>
<comment type="subcellular location">
    <subcellularLocation>
        <location evidence="1">Secreted</location>
    </subcellularLocation>
</comment>
<reference evidence="6" key="1">
    <citation type="submission" date="2025-08" db="UniProtKB">
        <authorList>
            <consortium name="Ensembl"/>
        </authorList>
    </citation>
    <scope>IDENTIFICATION</scope>
</reference>
<feature type="signal peptide" evidence="5">
    <location>
        <begin position="1"/>
        <end position="21"/>
    </location>
</feature>
<evidence type="ECO:0000313" key="7">
    <source>
        <dbReference type="Proteomes" id="UP000694415"/>
    </source>
</evidence>
<evidence type="ECO:0000256" key="5">
    <source>
        <dbReference type="SAM" id="SignalP"/>
    </source>
</evidence>
<dbReference type="Proteomes" id="UP000694415">
    <property type="component" value="Unplaced"/>
</dbReference>
<protein>
    <submittedName>
        <fullName evidence="6">Oocyte secreted protein 1</fullName>
    </submittedName>
</protein>
<dbReference type="AlphaFoldDB" id="A0A8C6N5F3"/>
<evidence type="ECO:0000256" key="1">
    <source>
        <dbReference type="ARBA" id="ARBA00004613"/>
    </source>
</evidence>